<feature type="transmembrane region" description="Helical" evidence="2">
    <location>
        <begin position="6"/>
        <end position="24"/>
    </location>
</feature>
<reference evidence="3" key="1">
    <citation type="submission" date="2022-07" db="EMBL/GenBank/DDBJ databases">
        <title>Phylogenomic reconstructions and comparative analyses of Kickxellomycotina fungi.</title>
        <authorList>
            <person name="Reynolds N.K."/>
            <person name="Stajich J.E."/>
            <person name="Barry K."/>
            <person name="Grigoriev I.V."/>
            <person name="Crous P."/>
            <person name="Smith M.E."/>
        </authorList>
    </citation>
    <scope>NUCLEOTIDE SEQUENCE</scope>
    <source>
        <strain evidence="3">NRRL 3115</strain>
    </source>
</reference>
<evidence type="ECO:0000313" key="3">
    <source>
        <dbReference type="EMBL" id="KAJ2679517.1"/>
    </source>
</evidence>
<dbReference type="OrthoDB" id="5562767at2759"/>
<sequence>MNLSGLSYLQFSLVDGFVLLYLFLRIHGTQSWPGINPFSVLRASQRSRGSGIVAMIGFYCCVIATALFLAKDGIMANQELQDVALCRSAVYLQEKVTPLDSEELPGIKKGLVLWDIATGFHLLALGCVMCNWASAPLRQLLGKSALMNTPTGLSMLGLGGVGLIAAIVSHIGAFNGLSNDPSRARSVSRMVTTIFFLLFLVLLLWVVMRITRTLKQTLARDPAATVSLVSAAYKLHNQPGYPMATLHYLLGMQMLSFMNNSTVLLCIVLFLRILFFLVFDISYLTPSQTLVVNLAENNTFTGIATLASSLVSVLVVQILFPYSQGVLVGVLSKVADFDPGARFAFIDGQPVGRTGGIPVPKLDQMSESRDHSFSNAGDATIRSRAPTTASLAVEKMLGNSSIRGVASHQVHLPVLPNNMQEKPLDAAQAMPPFDASHHVSEQRRNYLDLIPYIDRNTRENSFFSQGPWTQPVTQTLSPNALSDSTTIERTRSNTSTPVSAATTTTTTTTGTNPFLQNQQPQAPPMQLEELVRSNTGVSLISADSHREILRNSNIPNTSLIFDEDERDGMRTLSQQGLDQPINRSQVTSAFIPLSSSNLAFSQTTAANKVNLSESIGSNLTQPSNGQSLHAEVLQDSVDSDRPDSIVSAYIRPDNSTPMIKRLFNNDDNRPSSYASTEQYYEPMSSGNGSKSNEQTALQTSTNPFEDPGAVGRADRPTVPVYVANISHVAEDTIARDMGTPGPILIRKGSKASLRRKGTLERRRKKLNNSDGLSSANSSLANTSSSNTSQEMNKQQQNDKVADSSINKANSAYGYANSNTATNPSKSTQTGESQTDAERKKKLKNSRMSAFSGAPVKLAALLGKGSQPQRDRITAASRARDEVKTNNNAVEDPKRDSSTISSIAWNQPRSKHASEISVVADSFVEHQRPARKPLPAVPSISAAHRLSHEIGGASLPSSLFKNSVSSIGSRQSNDVYKSFSSMHTTGDGRDAFYTPDASIAQIIGLENTQETDPNALTSLATGVTEERPSTAPTSSNYRHTLGARRVTLENEEEDGALGRIRRAQTLRKPLDTDALAIESSIQVPTSEETTDALISALPMPEPPSRGANDRVIL</sequence>
<accession>A0A9W8GCM6</accession>
<protein>
    <submittedName>
        <fullName evidence="3">Uncharacterized protein</fullName>
    </submittedName>
</protein>
<feature type="region of interest" description="Disordered" evidence="1">
    <location>
        <begin position="813"/>
        <end position="906"/>
    </location>
</feature>
<organism evidence="3 4">
    <name type="scientific">Coemansia spiralis</name>
    <dbReference type="NCBI Taxonomy" id="417178"/>
    <lineage>
        <taxon>Eukaryota</taxon>
        <taxon>Fungi</taxon>
        <taxon>Fungi incertae sedis</taxon>
        <taxon>Zoopagomycota</taxon>
        <taxon>Kickxellomycotina</taxon>
        <taxon>Kickxellomycetes</taxon>
        <taxon>Kickxellales</taxon>
        <taxon>Kickxellaceae</taxon>
        <taxon>Coemansia</taxon>
    </lineage>
</organism>
<feature type="compositionally biased region" description="Low complexity" evidence="1">
    <location>
        <begin position="493"/>
        <end position="513"/>
    </location>
</feature>
<dbReference type="Proteomes" id="UP001151518">
    <property type="component" value="Unassembled WGS sequence"/>
</dbReference>
<dbReference type="AlphaFoldDB" id="A0A9W8GCM6"/>
<feature type="compositionally biased region" description="Polar residues" evidence="1">
    <location>
        <begin position="813"/>
        <end position="833"/>
    </location>
</feature>
<evidence type="ECO:0000256" key="2">
    <source>
        <dbReference type="SAM" id="Phobius"/>
    </source>
</evidence>
<feature type="compositionally biased region" description="Basic residues" evidence="1">
    <location>
        <begin position="747"/>
        <end position="766"/>
    </location>
</feature>
<feature type="compositionally biased region" description="Polar residues" evidence="1">
    <location>
        <begin position="789"/>
        <end position="801"/>
    </location>
</feature>
<keyword evidence="2" id="KW-0812">Transmembrane</keyword>
<feature type="compositionally biased region" description="Polar residues" evidence="1">
    <location>
        <begin position="670"/>
        <end position="703"/>
    </location>
</feature>
<feature type="compositionally biased region" description="Low complexity" evidence="1">
    <location>
        <begin position="768"/>
        <end position="788"/>
    </location>
</feature>
<feature type="region of interest" description="Disordered" evidence="1">
    <location>
        <begin position="733"/>
        <end position="801"/>
    </location>
</feature>
<keyword evidence="2" id="KW-1133">Transmembrane helix</keyword>
<feature type="transmembrane region" description="Helical" evidence="2">
    <location>
        <begin position="111"/>
        <end position="132"/>
    </location>
</feature>
<feature type="compositionally biased region" description="Basic and acidic residues" evidence="1">
    <location>
        <begin position="868"/>
        <end position="883"/>
    </location>
</feature>
<feature type="region of interest" description="Disordered" evidence="1">
    <location>
        <begin position="477"/>
        <end position="520"/>
    </location>
</feature>
<feature type="transmembrane region" description="Helical" evidence="2">
    <location>
        <begin position="153"/>
        <end position="174"/>
    </location>
</feature>
<feature type="transmembrane region" description="Helical" evidence="2">
    <location>
        <begin position="262"/>
        <end position="279"/>
    </location>
</feature>
<feature type="compositionally biased region" description="Polar residues" evidence="1">
    <location>
        <begin position="897"/>
        <end position="906"/>
    </location>
</feature>
<evidence type="ECO:0000256" key="1">
    <source>
        <dbReference type="SAM" id="MobiDB-lite"/>
    </source>
</evidence>
<feature type="region of interest" description="Disordered" evidence="1">
    <location>
        <begin position="656"/>
        <end position="712"/>
    </location>
</feature>
<gene>
    <name evidence="3" type="ORF">GGI25_001440</name>
</gene>
<evidence type="ECO:0000313" key="4">
    <source>
        <dbReference type="Proteomes" id="UP001151518"/>
    </source>
</evidence>
<feature type="transmembrane region" description="Helical" evidence="2">
    <location>
        <begin position="51"/>
        <end position="70"/>
    </location>
</feature>
<comment type="caution">
    <text evidence="3">The sequence shown here is derived from an EMBL/GenBank/DDBJ whole genome shotgun (WGS) entry which is preliminary data.</text>
</comment>
<proteinExistence type="predicted"/>
<feature type="transmembrane region" description="Helical" evidence="2">
    <location>
        <begin position="186"/>
        <end position="207"/>
    </location>
</feature>
<name>A0A9W8GCM6_9FUNG</name>
<dbReference type="EMBL" id="JANBTW010000011">
    <property type="protein sequence ID" value="KAJ2679517.1"/>
    <property type="molecule type" value="Genomic_DNA"/>
</dbReference>
<keyword evidence="2" id="KW-0472">Membrane</keyword>